<reference evidence="1 2" key="2">
    <citation type="journal article" date="2022" name="Mol. Ecol. Resour.">
        <title>The genomes of chicory, endive, great burdock and yacon provide insights into Asteraceae paleo-polyploidization history and plant inulin production.</title>
        <authorList>
            <person name="Fan W."/>
            <person name="Wang S."/>
            <person name="Wang H."/>
            <person name="Wang A."/>
            <person name="Jiang F."/>
            <person name="Liu H."/>
            <person name="Zhao H."/>
            <person name="Xu D."/>
            <person name="Zhang Y."/>
        </authorList>
    </citation>
    <scope>NUCLEOTIDE SEQUENCE [LARGE SCALE GENOMIC DNA]</scope>
    <source>
        <strain evidence="2">cv. Yunnan</strain>
        <tissue evidence="1">Leaves</tissue>
    </source>
</reference>
<reference evidence="2" key="1">
    <citation type="journal article" date="2022" name="Mol. Ecol. Resour.">
        <title>The genomes of chicory, endive, great burdock and yacon provide insights into Asteraceae palaeo-polyploidization history and plant inulin production.</title>
        <authorList>
            <person name="Fan W."/>
            <person name="Wang S."/>
            <person name="Wang H."/>
            <person name="Wang A."/>
            <person name="Jiang F."/>
            <person name="Liu H."/>
            <person name="Zhao H."/>
            <person name="Xu D."/>
            <person name="Zhang Y."/>
        </authorList>
    </citation>
    <scope>NUCLEOTIDE SEQUENCE [LARGE SCALE GENOMIC DNA]</scope>
    <source>
        <strain evidence="2">cv. Yunnan</strain>
    </source>
</reference>
<keyword evidence="2" id="KW-1185">Reference proteome</keyword>
<dbReference type="EMBL" id="CM042041">
    <property type="protein sequence ID" value="KAI3711999.1"/>
    <property type="molecule type" value="Genomic_DNA"/>
</dbReference>
<accession>A0ACB9AQS1</accession>
<proteinExistence type="predicted"/>
<gene>
    <name evidence="1" type="ORF">L1987_70548</name>
</gene>
<comment type="caution">
    <text evidence="1">The sequence shown here is derived from an EMBL/GenBank/DDBJ whole genome shotgun (WGS) entry which is preliminary data.</text>
</comment>
<dbReference type="Proteomes" id="UP001056120">
    <property type="component" value="Linkage Group LG24"/>
</dbReference>
<organism evidence="1 2">
    <name type="scientific">Smallanthus sonchifolius</name>
    <dbReference type="NCBI Taxonomy" id="185202"/>
    <lineage>
        <taxon>Eukaryota</taxon>
        <taxon>Viridiplantae</taxon>
        <taxon>Streptophyta</taxon>
        <taxon>Embryophyta</taxon>
        <taxon>Tracheophyta</taxon>
        <taxon>Spermatophyta</taxon>
        <taxon>Magnoliopsida</taxon>
        <taxon>eudicotyledons</taxon>
        <taxon>Gunneridae</taxon>
        <taxon>Pentapetalae</taxon>
        <taxon>asterids</taxon>
        <taxon>campanulids</taxon>
        <taxon>Asterales</taxon>
        <taxon>Asteraceae</taxon>
        <taxon>Asteroideae</taxon>
        <taxon>Heliantheae alliance</taxon>
        <taxon>Millerieae</taxon>
        <taxon>Smallanthus</taxon>
    </lineage>
</organism>
<sequence length="143" mass="15737">MGGIMPLRNVAVSQPIPVGALASSLANASPTEQRTLCIFFSYHSICTLCFALAVCLAFCFESEGFGKEGWKDRNFMWENVVHQLAKHLGVVAEEDIMQGEFLIEYVGEGAVGATLAKRLPKGSSLDDWSRNYPNSQPQHFPIQ</sequence>
<evidence type="ECO:0000313" key="2">
    <source>
        <dbReference type="Proteomes" id="UP001056120"/>
    </source>
</evidence>
<evidence type="ECO:0000313" key="1">
    <source>
        <dbReference type="EMBL" id="KAI3711999.1"/>
    </source>
</evidence>
<protein>
    <submittedName>
        <fullName evidence="1">Uncharacterized protein</fullName>
    </submittedName>
</protein>
<name>A0ACB9AQS1_9ASTR</name>